<feature type="region of interest" description="Disordered" evidence="1">
    <location>
        <begin position="1"/>
        <end position="35"/>
    </location>
</feature>
<proteinExistence type="predicted"/>
<dbReference type="AlphaFoldDB" id="A0A0B7BX00"/>
<name>A0A0B7BX00_9EUPU</name>
<sequence length="88" mass="10160">SYLEKSKSLRSRNASSSSIAQTKSKRGRKESTKASKVKYDINDLIREVAICQDNVTQYKLSRWPTTLQKMAKHFTDEFSNFFGADRSY</sequence>
<accession>A0A0B7BX00</accession>
<evidence type="ECO:0000313" key="2">
    <source>
        <dbReference type="EMBL" id="CEK97749.1"/>
    </source>
</evidence>
<feature type="non-terminal residue" evidence="2">
    <location>
        <position position="1"/>
    </location>
</feature>
<gene>
    <name evidence="2" type="primary">ORF216786</name>
</gene>
<organism evidence="2">
    <name type="scientific">Arion vulgaris</name>
    <dbReference type="NCBI Taxonomy" id="1028688"/>
    <lineage>
        <taxon>Eukaryota</taxon>
        <taxon>Metazoa</taxon>
        <taxon>Spiralia</taxon>
        <taxon>Lophotrochozoa</taxon>
        <taxon>Mollusca</taxon>
        <taxon>Gastropoda</taxon>
        <taxon>Heterobranchia</taxon>
        <taxon>Euthyneura</taxon>
        <taxon>Panpulmonata</taxon>
        <taxon>Eupulmonata</taxon>
        <taxon>Stylommatophora</taxon>
        <taxon>Helicina</taxon>
        <taxon>Arionoidea</taxon>
        <taxon>Arionidae</taxon>
        <taxon>Arion</taxon>
    </lineage>
</organism>
<evidence type="ECO:0000256" key="1">
    <source>
        <dbReference type="SAM" id="MobiDB-lite"/>
    </source>
</evidence>
<reference evidence="2" key="1">
    <citation type="submission" date="2014-12" db="EMBL/GenBank/DDBJ databases">
        <title>Insight into the proteome of Arion vulgaris.</title>
        <authorList>
            <person name="Aradska J."/>
            <person name="Bulat T."/>
            <person name="Smidak R."/>
            <person name="Sarate P."/>
            <person name="Gangsoo J."/>
            <person name="Sialana F."/>
            <person name="Bilban M."/>
            <person name="Lubec G."/>
        </authorList>
    </citation>
    <scope>NUCLEOTIDE SEQUENCE</scope>
    <source>
        <tissue evidence="2">Skin</tissue>
    </source>
</reference>
<feature type="non-terminal residue" evidence="2">
    <location>
        <position position="88"/>
    </location>
</feature>
<protein>
    <submittedName>
        <fullName evidence="2">Uncharacterized protein</fullName>
    </submittedName>
</protein>
<dbReference type="EMBL" id="HACG01050884">
    <property type="protein sequence ID" value="CEK97749.1"/>
    <property type="molecule type" value="Transcribed_RNA"/>
</dbReference>